<dbReference type="PANTHER" id="PTHR44520:SF2">
    <property type="entry name" value="RESPONSE REGULATOR RCP1"/>
    <property type="match status" value="1"/>
</dbReference>
<dbReference type="PROSITE" id="PS50110">
    <property type="entry name" value="RESPONSE_REGULATORY"/>
    <property type="match status" value="1"/>
</dbReference>
<dbReference type="InterPro" id="IPR052893">
    <property type="entry name" value="TCS_response_regulator"/>
</dbReference>
<dbReference type="RefSeq" id="WP_163386160.1">
    <property type="nucleotide sequence ID" value="NZ_JAUFQS010000026.1"/>
</dbReference>
<feature type="modified residue" description="4-aspartylphosphate" evidence="1">
    <location>
        <position position="63"/>
    </location>
</feature>
<keyword evidence="4" id="KW-1185">Reference proteome</keyword>
<protein>
    <submittedName>
        <fullName evidence="3">Response regulator</fullName>
    </submittedName>
</protein>
<dbReference type="Gene3D" id="3.40.50.2300">
    <property type="match status" value="1"/>
</dbReference>
<dbReference type="Proteomes" id="UP001236663">
    <property type="component" value="Unassembled WGS sequence"/>
</dbReference>
<dbReference type="CDD" id="cd17557">
    <property type="entry name" value="REC_Rcp-like"/>
    <property type="match status" value="1"/>
</dbReference>
<evidence type="ECO:0000313" key="3">
    <source>
        <dbReference type="EMBL" id="MDN3689253.1"/>
    </source>
</evidence>
<dbReference type="InterPro" id="IPR001789">
    <property type="entry name" value="Sig_transdc_resp-reg_receiver"/>
</dbReference>
<evidence type="ECO:0000313" key="4">
    <source>
        <dbReference type="Proteomes" id="UP001236663"/>
    </source>
</evidence>
<keyword evidence="1" id="KW-0597">Phosphoprotein</keyword>
<name>A0ABT8CBS4_9BACT</name>
<evidence type="ECO:0000259" key="2">
    <source>
        <dbReference type="PROSITE" id="PS50110"/>
    </source>
</evidence>
<comment type="caution">
    <text evidence="3">The sequence shown here is derived from an EMBL/GenBank/DDBJ whole genome shotgun (WGS) entry which is preliminary data.</text>
</comment>
<dbReference type="PANTHER" id="PTHR44520">
    <property type="entry name" value="RESPONSE REGULATOR RCP1-RELATED"/>
    <property type="match status" value="1"/>
</dbReference>
<sequence>MNMRKLFLIEDNEGDILLISEALEDLNLPLQITCAKDGQEAVEFLKTCIHGNQTEVPDLILLDINLPKKNGQEVLRFIKNSEGLKQLPVIMLTTSSSHNDILESYLNHANSYITKPVGSESYQDILVKIEKFWFSLAQLPSKS</sequence>
<feature type="domain" description="Response regulatory" evidence="2">
    <location>
        <begin position="5"/>
        <end position="130"/>
    </location>
</feature>
<dbReference type="SUPFAM" id="SSF52172">
    <property type="entry name" value="CheY-like"/>
    <property type="match status" value="1"/>
</dbReference>
<dbReference type="SMART" id="SM00448">
    <property type="entry name" value="REC"/>
    <property type="match status" value="1"/>
</dbReference>
<dbReference type="Pfam" id="PF00072">
    <property type="entry name" value="Response_reg"/>
    <property type="match status" value="1"/>
</dbReference>
<evidence type="ECO:0000256" key="1">
    <source>
        <dbReference type="PROSITE-ProRule" id="PRU00169"/>
    </source>
</evidence>
<accession>A0ABT8CBS4</accession>
<gene>
    <name evidence="3" type="ORF">QWZ15_15570</name>
</gene>
<dbReference type="InterPro" id="IPR011006">
    <property type="entry name" value="CheY-like_superfamily"/>
</dbReference>
<organism evidence="3 4">
    <name type="scientific">Cyclobacterium jeungdonense</name>
    <dbReference type="NCBI Taxonomy" id="708087"/>
    <lineage>
        <taxon>Bacteria</taxon>
        <taxon>Pseudomonadati</taxon>
        <taxon>Bacteroidota</taxon>
        <taxon>Cytophagia</taxon>
        <taxon>Cytophagales</taxon>
        <taxon>Cyclobacteriaceae</taxon>
        <taxon>Cyclobacterium</taxon>
    </lineage>
</organism>
<dbReference type="EMBL" id="JAUFQS010000026">
    <property type="protein sequence ID" value="MDN3689253.1"/>
    <property type="molecule type" value="Genomic_DNA"/>
</dbReference>
<proteinExistence type="predicted"/>
<reference evidence="4" key="1">
    <citation type="journal article" date="2019" name="Int. J. Syst. Evol. Microbiol.">
        <title>The Global Catalogue of Microorganisms (GCM) 10K type strain sequencing project: providing services to taxonomists for standard genome sequencing and annotation.</title>
        <authorList>
            <consortium name="The Broad Institute Genomics Platform"/>
            <consortium name="The Broad Institute Genome Sequencing Center for Infectious Disease"/>
            <person name="Wu L."/>
            <person name="Ma J."/>
        </authorList>
    </citation>
    <scope>NUCLEOTIDE SEQUENCE [LARGE SCALE GENOMIC DNA]</scope>
    <source>
        <strain evidence="4">CECT 7706</strain>
    </source>
</reference>